<evidence type="ECO:0000313" key="3">
    <source>
        <dbReference type="Proteomes" id="UP000799770"/>
    </source>
</evidence>
<organism evidence="2 3">
    <name type="scientific">Lophiotrema nucula</name>
    <dbReference type="NCBI Taxonomy" id="690887"/>
    <lineage>
        <taxon>Eukaryota</taxon>
        <taxon>Fungi</taxon>
        <taxon>Dikarya</taxon>
        <taxon>Ascomycota</taxon>
        <taxon>Pezizomycotina</taxon>
        <taxon>Dothideomycetes</taxon>
        <taxon>Pleosporomycetidae</taxon>
        <taxon>Pleosporales</taxon>
        <taxon>Lophiotremataceae</taxon>
        <taxon>Lophiotrema</taxon>
    </lineage>
</organism>
<dbReference type="Proteomes" id="UP000799770">
    <property type="component" value="Unassembled WGS sequence"/>
</dbReference>
<name>A0A6A5YKD3_9PLEO</name>
<gene>
    <name evidence="2" type="ORF">BDV96DRAFT_654617</name>
</gene>
<keyword evidence="1" id="KW-0812">Transmembrane</keyword>
<accession>A0A6A5YKD3</accession>
<keyword evidence="1" id="KW-0472">Membrane</keyword>
<protein>
    <submittedName>
        <fullName evidence="2">Uncharacterized protein</fullName>
    </submittedName>
</protein>
<keyword evidence="3" id="KW-1185">Reference proteome</keyword>
<reference evidence="2" key="1">
    <citation type="journal article" date="2020" name="Stud. Mycol.">
        <title>101 Dothideomycetes genomes: a test case for predicting lifestyles and emergence of pathogens.</title>
        <authorList>
            <person name="Haridas S."/>
            <person name="Albert R."/>
            <person name="Binder M."/>
            <person name="Bloem J."/>
            <person name="Labutti K."/>
            <person name="Salamov A."/>
            <person name="Andreopoulos B."/>
            <person name="Baker S."/>
            <person name="Barry K."/>
            <person name="Bills G."/>
            <person name="Bluhm B."/>
            <person name="Cannon C."/>
            <person name="Castanera R."/>
            <person name="Culley D."/>
            <person name="Daum C."/>
            <person name="Ezra D."/>
            <person name="Gonzalez J."/>
            <person name="Henrissat B."/>
            <person name="Kuo A."/>
            <person name="Liang C."/>
            <person name="Lipzen A."/>
            <person name="Lutzoni F."/>
            <person name="Magnuson J."/>
            <person name="Mondo S."/>
            <person name="Nolan M."/>
            <person name="Ohm R."/>
            <person name="Pangilinan J."/>
            <person name="Park H.-J."/>
            <person name="Ramirez L."/>
            <person name="Alfaro M."/>
            <person name="Sun H."/>
            <person name="Tritt A."/>
            <person name="Yoshinaga Y."/>
            <person name="Zwiers L.-H."/>
            <person name="Turgeon B."/>
            <person name="Goodwin S."/>
            <person name="Spatafora J."/>
            <person name="Crous P."/>
            <person name="Grigoriev I."/>
        </authorList>
    </citation>
    <scope>NUCLEOTIDE SEQUENCE</scope>
    <source>
        <strain evidence="2">CBS 627.86</strain>
    </source>
</reference>
<feature type="transmembrane region" description="Helical" evidence="1">
    <location>
        <begin position="20"/>
        <end position="47"/>
    </location>
</feature>
<sequence length="99" mass="11149">MTAYNRAITQSFYASAAAAGLAFGLLVVALGVFATGYIVYGLLYYFVDIYQRRRIRPPVDPYRLEPEIDRAPRLGWNDDNVNADLQLEANSREKVETSV</sequence>
<evidence type="ECO:0000256" key="1">
    <source>
        <dbReference type="SAM" id="Phobius"/>
    </source>
</evidence>
<dbReference type="AlphaFoldDB" id="A0A6A5YKD3"/>
<dbReference type="EMBL" id="ML977361">
    <property type="protein sequence ID" value="KAF2106618.1"/>
    <property type="molecule type" value="Genomic_DNA"/>
</dbReference>
<evidence type="ECO:0000313" key="2">
    <source>
        <dbReference type="EMBL" id="KAF2106618.1"/>
    </source>
</evidence>
<proteinExistence type="predicted"/>
<keyword evidence="1" id="KW-1133">Transmembrane helix</keyword>